<dbReference type="GO" id="GO:0005886">
    <property type="term" value="C:plasma membrane"/>
    <property type="evidence" value="ECO:0007669"/>
    <property type="project" value="UniProtKB-SubCell"/>
</dbReference>
<comment type="caution">
    <text evidence="9">The sequence shown here is derived from an EMBL/GenBank/DDBJ whole genome shotgun (WGS) entry which is preliminary data.</text>
</comment>
<keyword evidence="5 7" id="KW-0472">Membrane</keyword>
<keyword evidence="2" id="KW-1003">Cell membrane</keyword>
<keyword evidence="3 7" id="KW-0812">Transmembrane</keyword>
<evidence type="ECO:0000256" key="4">
    <source>
        <dbReference type="ARBA" id="ARBA00022989"/>
    </source>
</evidence>
<evidence type="ECO:0000259" key="8">
    <source>
        <dbReference type="Pfam" id="PF12823"/>
    </source>
</evidence>
<evidence type="ECO:0000256" key="5">
    <source>
        <dbReference type="ARBA" id="ARBA00023136"/>
    </source>
</evidence>
<dbReference type="InterPro" id="IPR023845">
    <property type="entry name" value="DUF3817_TM"/>
</dbReference>
<organism evidence="9 10">
    <name type="scientific">Alpinimonas psychrophila</name>
    <dbReference type="NCBI Taxonomy" id="748908"/>
    <lineage>
        <taxon>Bacteria</taxon>
        <taxon>Bacillati</taxon>
        <taxon>Actinomycetota</taxon>
        <taxon>Actinomycetes</taxon>
        <taxon>Micrococcales</taxon>
        <taxon>Microbacteriaceae</taxon>
        <taxon>Alpinimonas</taxon>
    </lineage>
</organism>
<reference evidence="9 10" key="1">
    <citation type="submission" date="2020-07" db="EMBL/GenBank/DDBJ databases">
        <title>Sequencing the genomes of 1000 actinobacteria strains.</title>
        <authorList>
            <person name="Klenk H.-P."/>
        </authorList>
    </citation>
    <scope>NUCLEOTIDE SEQUENCE [LARGE SCALE GENOMIC DNA]</scope>
    <source>
        <strain evidence="9 10">DSM 23737</strain>
    </source>
</reference>
<feature type="transmembrane region" description="Helical" evidence="7">
    <location>
        <begin position="93"/>
        <end position="112"/>
    </location>
</feature>
<dbReference type="AlphaFoldDB" id="A0A7W3PPP4"/>
<dbReference type="PANTHER" id="PTHR40077:SF1">
    <property type="entry name" value="MEMBRANE PROTEIN"/>
    <property type="match status" value="1"/>
</dbReference>
<comment type="subcellular location">
    <subcellularLocation>
        <location evidence="1">Cell membrane</location>
        <topology evidence="1">Multi-pass membrane protein</topology>
    </subcellularLocation>
</comment>
<protein>
    <submittedName>
        <fullName evidence="9">Integral membrane protein</fullName>
    </submittedName>
</protein>
<evidence type="ECO:0000256" key="7">
    <source>
        <dbReference type="SAM" id="Phobius"/>
    </source>
</evidence>
<evidence type="ECO:0000256" key="1">
    <source>
        <dbReference type="ARBA" id="ARBA00004651"/>
    </source>
</evidence>
<evidence type="ECO:0000256" key="2">
    <source>
        <dbReference type="ARBA" id="ARBA00022475"/>
    </source>
</evidence>
<keyword evidence="4 7" id="KW-1133">Transmembrane helix</keyword>
<evidence type="ECO:0000256" key="6">
    <source>
        <dbReference type="SAM" id="MobiDB-lite"/>
    </source>
</evidence>
<name>A0A7W3PPP4_9MICO</name>
<gene>
    <name evidence="9" type="ORF">FB555_001828</name>
</gene>
<sequence length="178" mass="19213">MTTTSAGSSPVSRAESAPETTASAAGFTPRKLYRMLAIAEAITWTLLIAGLILRATVNLDATLFTTIGAVHGFVFISYGATAILVAINQRWHFGLGLLAVVTAIIPYATIPFELVMERRGLLTGAWRLTKTDDPRDNHCFDRFVRWFLNRPALLVSAIIVAIVLVFTILLTAGPPGGK</sequence>
<evidence type="ECO:0000313" key="9">
    <source>
        <dbReference type="EMBL" id="MBA8829712.1"/>
    </source>
</evidence>
<dbReference type="Proteomes" id="UP000524237">
    <property type="component" value="Unassembled WGS sequence"/>
</dbReference>
<evidence type="ECO:0000313" key="10">
    <source>
        <dbReference type="Proteomes" id="UP000524237"/>
    </source>
</evidence>
<feature type="domain" description="DUF3817" evidence="8">
    <location>
        <begin position="31"/>
        <end position="116"/>
    </location>
</feature>
<dbReference type="RefSeq" id="WP_182485131.1">
    <property type="nucleotide sequence ID" value="NZ_JACGWU010000006.1"/>
</dbReference>
<dbReference type="EMBL" id="JACGWU010000006">
    <property type="protein sequence ID" value="MBA8829712.1"/>
    <property type="molecule type" value="Genomic_DNA"/>
</dbReference>
<dbReference type="NCBIfam" id="TIGR03954">
    <property type="entry name" value="integ_memb_HG"/>
    <property type="match status" value="1"/>
</dbReference>
<feature type="region of interest" description="Disordered" evidence="6">
    <location>
        <begin position="1"/>
        <end position="22"/>
    </location>
</feature>
<accession>A0A7W3PPP4</accession>
<dbReference type="PANTHER" id="PTHR40077">
    <property type="entry name" value="MEMBRANE PROTEIN-RELATED"/>
    <property type="match status" value="1"/>
</dbReference>
<feature type="transmembrane region" description="Helical" evidence="7">
    <location>
        <begin position="63"/>
        <end position="86"/>
    </location>
</feature>
<keyword evidence="10" id="KW-1185">Reference proteome</keyword>
<feature type="compositionally biased region" description="Polar residues" evidence="6">
    <location>
        <begin position="1"/>
        <end position="11"/>
    </location>
</feature>
<dbReference type="Pfam" id="PF12823">
    <property type="entry name" value="DUF3817"/>
    <property type="match status" value="1"/>
</dbReference>
<evidence type="ECO:0000256" key="3">
    <source>
        <dbReference type="ARBA" id="ARBA00022692"/>
    </source>
</evidence>
<feature type="transmembrane region" description="Helical" evidence="7">
    <location>
        <begin position="152"/>
        <end position="172"/>
    </location>
</feature>
<proteinExistence type="predicted"/>
<feature type="transmembrane region" description="Helical" evidence="7">
    <location>
        <begin position="36"/>
        <end position="57"/>
    </location>
</feature>